<dbReference type="AlphaFoldDB" id="A0AAV7LE16"/>
<gene>
    <name evidence="2" type="ORF">NDU88_000785</name>
</gene>
<organism evidence="2 3">
    <name type="scientific">Pleurodeles waltl</name>
    <name type="common">Iberian ribbed newt</name>
    <dbReference type="NCBI Taxonomy" id="8319"/>
    <lineage>
        <taxon>Eukaryota</taxon>
        <taxon>Metazoa</taxon>
        <taxon>Chordata</taxon>
        <taxon>Craniata</taxon>
        <taxon>Vertebrata</taxon>
        <taxon>Euteleostomi</taxon>
        <taxon>Amphibia</taxon>
        <taxon>Batrachia</taxon>
        <taxon>Caudata</taxon>
        <taxon>Salamandroidea</taxon>
        <taxon>Salamandridae</taxon>
        <taxon>Pleurodelinae</taxon>
        <taxon>Pleurodeles</taxon>
    </lineage>
</organism>
<proteinExistence type="predicted"/>
<feature type="region of interest" description="Disordered" evidence="1">
    <location>
        <begin position="1"/>
        <end position="50"/>
    </location>
</feature>
<evidence type="ECO:0000313" key="3">
    <source>
        <dbReference type="Proteomes" id="UP001066276"/>
    </source>
</evidence>
<evidence type="ECO:0000313" key="2">
    <source>
        <dbReference type="EMBL" id="KAJ1087618.1"/>
    </source>
</evidence>
<comment type="caution">
    <text evidence="2">The sequence shown here is derived from an EMBL/GenBank/DDBJ whole genome shotgun (WGS) entry which is preliminary data.</text>
</comment>
<evidence type="ECO:0000256" key="1">
    <source>
        <dbReference type="SAM" id="MobiDB-lite"/>
    </source>
</evidence>
<protein>
    <submittedName>
        <fullName evidence="2">Uncharacterized protein</fullName>
    </submittedName>
</protein>
<feature type="region of interest" description="Disordered" evidence="1">
    <location>
        <begin position="74"/>
        <end position="94"/>
    </location>
</feature>
<dbReference type="EMBL" id="JANPWB010000015">
    <property type="protein sequence ID" value="KAJ1087618.1"/>
    <property type="molecule type" value="Genomic_DNA"/>
</dbReference>
<name>A0AAV7LE16_PLEWA</name>
<accession>A0AAV7LE16</accession>
<reference evidence="2" key="1">
    <citation type="journal article" date="2022" name="bioRxiv">
        <title>Sequencing and chromosome-scale assembly of the giantPleurodeles waltlgenome.</title>
        <authorList>
            <person name="Brown T."/>
            <person name="Elewa A."/>
            <person name="Iarovenko S."/>
            <person name="Subramanian E."/>
            <person name="Araus A.J."/>
            <person name="Petzold A."/>
            <person name="Susuki M."/>
            <person name="Suzuki K.-i.T."/>
            <person name="Hayashi T."/>
            <person name="Toyoda A."/>
            <person name="Oliveira C."/>
            <person name="Osipova E."/>
            <person name="Leigh N.D."/>
            <person name="Simon A."/>
            <person name="Yun M.H."/>
        </authorList>
    </citation>
    <scope>NUCLEOTIDE SEQUENCE</scope>
    <source>
        <strain evidence="2">20211129_DDA</strain>
        <tissue evidence="2">Liver</tissue>
    </source>
</reference>
<keyword evidence="3" id="KW-1185">Reference proteome</keyword>
<dbReference type="Proteomes" id="UP001066276">
    <property type="component" value="Chromosome 11"/>
</dbReference>
<sequence>MTPGAVGRGKPLRLQLKGAASPPWQGLQRRVASRHGSSGAPLLVSPLGPRDRGVESVPEALLNILHLFLAVSKGQPGLGRRGSTLPDGSGPSRL</sequence>